<dbReference type="GO" id="GO:0005634">
    <property type="term" value="C:nucleus"/>
    <property type="evidence" value="ECO:0007669"/>
    <property type="project" value="UniProtKB-UniRule"/>
</dbReference>
<feature type="DNA-binding region" description="HMG box" evidence="1">
    <location>
        <begin position="1"/>
        <end position="40"/>
    </location>
</feature>
<keyword evidence="4" id="KW-1185">Reference proteome</keyword>
<dbReference type="EMBL" id="KN817553">
    <property type="protein sequence ID" value="KJA21995.1"/>
    <property type="molecule type" value="Genomic_DNA"/>
</dbReference>
<keyword evidence="1" id="KW-0539">Nucleus</keyword>
<dbReference type="Gene3D" id="1.10.30.10">
    <property type="entry name" value="High mobility group box domain"/>
    <property type="match status" value="1"/>
</dbReference>
<dbReference type="PROSITE" id="PS50118">
    <property type="entry name" value="HMG_BOX_2"/>
    <property type="match status" value="1"/>
</dbReference>
<sequence>DVSRLAGACWRKLPESKKQIYKDMANRERGIHTTKYPSYSYKYNDTLNHLREPGSALNQPNNSTLLKAGAAALTDGTLPPALHFGSDNWSVPDWHLGETDDDMPGLGGVTKDLVAADIFSDVDFDWYGADPLYTVY</sequence>
<evidence type="ECO:0000313" key="4">
    <source>
        <dbReference type="Proteomes" id="UP000054270"/>
    </source>
</evidence>
<dbReference type="SUPFAM" id="SSF47095">
    <property type="entry name" value="HMG-box"/>
    <property type="match status" value="1"/>
</dbReference>
<protein>
    <recommendedName>
        <fullName evidence="2">HMG box domain-containing protein</fullName>
    </recommendedName>
</protein>
<feature type="domain" description="HMG box" evidence="2">
    <location>
        <begin position="1"/>
        <end position="40"/>
    </location>
</feature>
<evidence type="ECO:0000313" key="3">
    <source>
        <dbReference type="EMBL" id="KJA21995.1"/>
    </source>
</evidence>
<dbReference type="InterPro" id="IPR036910">
    <property type="entry name" value="HMG_box_dom_sf"/>
</dbReference>
<organism evidence="3 4">
    <name type="scientific">Hypholoma sublateritium (strain FD-334 SS-4)</name>
    <dbReference type="NCBI Taxonomy" id="945553"/>
    <lineage>
        <taxon>Eukaryota</taxon>
        <taxon>Fungi</taxon>
        <taxon>Dikarya</taxon>
        <taxon>Basidiomycota</taxon>
        <taxon>Agaricomycotina</taxon>
        <taxon>Agaricomycetes</taxon>
        <taxon>Agaricomycetidae</taxon>
        <taxon>Agaricales</taxon>
        <taxon>Agaricineae</taxon>
        <taxon>Strophariaceae</taxon>
        <taxon>Hypholoma</taxon>
    </lineage>
</organism>
<dbReference type="AlphaFoldDB" id="A0A0D2PQ07"/>
<evidence type="ECO:0000259" key="2">
    <source>
        <dbReference type="PROSITE" id="PS50118"/>
    </source>
</evidence>
<dbReference type="OrthoDB" id="6247875at2759"/>
<dbReference type="GO" id="GO:0003677">
    <property type="term" value="F:DNA binding"/>
    <property type="evidence" value="ECO:0007669"/>
    <property type="project" value="UniProtKB-UniRule"/>
</dbReference>
<reference evidence="4" key="1">
    <citation type="submission" date="2014-04" db="EMBL/GenBank/DDBJ databases">
        <title>Evolutionary Origins and Diversification of the Mycorrhizal Mutualists.</title>
        <authorList>
            <consortium name="DOE Joint Genome Institute"/>
            <consortium name="Mycorrhizal Genomics Consortium"/>
            <person name="Kohler A."/>
            <person name="Kuo A."/>
            <person name="Nagy L.G."/>
            <person name="Floudas D."/>
            <person name="Copeland A."/>
            <person name="Barry K.W."/>
            <person name="Cichocki N."/>
            <person name="Veneault-Fourrey C."/>
            <person name="LaButti K."/>
            <person name="Lindquist E.A."/>
            <person name="Lipzen A."/>
            <person name="Lundell T."/>
            <person name="Morin E."/>
            <person name="Murat C."/>
            <person name="Riley R."/>
            <person name="Ohm R."/>
            <person name="Sun H."/>
            <person name="Tunlid A."/>
            <person name="Henrissat B."/>
            <person name="Grigoriev I.V."/>
            <person name="Hibbett D.S."/>
            <person name="Martin F."/>
        </authorList>
    </citation>
    <scope>NUCLEOTIDE SEQUENCE [LARGE SCALE GENOMIC DNA]</scope>
    <source>
        <strain evidence="4">FD-334 SS-4</strain>
    </source>
</reference>
<keyword evidence="1" id="KW-0238">DNA-binding</keyword>
<dbReference type="Pfam" id="PF00505">
    <property type="entry name" value="HMG_box"/>
    <property type="match status" value="1"/>
</dbReference>
<evidence type="ECO:0000256" key="1">
    <source>
        <dbReference type="PROSITE-ProRule" id="PRU00267"/>
    </source>
</evidence>
<gene>
    <name evidence="3" type="ORF">HYPSUDRAFT_139690</name>
</gene>
<dbReference type="InterPro" id="IPR009071">
    <property type="entry name" value="HMG_box_dom"/>
</dbReference>
<name>A0A0D2PQ07_HYPSF</name>
<dbReference type="Proteomes" id="UP000054270">
    <property type="component" value="Unassembled WGS sequence"/>
</dbReference>
<feature type="non-terminal residue" evidence="3">
    <location>
        <position position="1"/>
    </location>
</feature>
<proteinExistence type="predicted"/>
<accession>A0A0D2PQ07</accession>